<accession>A0A0E1W043</accession>
<dbReference type="GeneID" id="93059277"/>
<dbReference type="Proteomes" id="UP000001812">
    <property type="component" value="Chromosome I"/>
</dbReference>
<organism evidence="2">
    <name type="scientific">Burkholderia pseudomallei 1710a</name>
    <dbReference type="NCBI Taxonomy" id="320371"/>
    <lineage>
        <taxon>Bacteria</taxon>
        <taxon>Pseudomonadati</taxon>
        <taxon>Pseudomonadota</taxon>
        <taxon>Betaproteobacteria</taxon>
        <taxon>Burkholderiales</taxon>
        <taxon>Burkholderiaceae</taxon>
        <taxon>Burkholderia</taxon>
        <taxon>pseudomallei group</taxon>
    </lineage>
</organism>
<dbReference type="NCBIfam" id="NF008667">
    <property type="entry name" value="PRK11667.1-5"/>
    <property type="match status" value="1"/>
</dbReference>
<dbReference type="RefSeq" id="WP_004189053.1">
    <property type="nucleotide sequence ID" value="NZ_CM000832.1"/>
</dbReference>
<feature type="chain" id="PRO_5002388056" description="DUF2501 domain-containing protein" evidence="1">
    <location>
        <begin position="27"/>
        <end position="157"/>
    </location>
</feature>
<evidence type="ECO:0008006" key="3">
    <source>
        <dbReference type="Google" id="ProtNLM"/>
    </source>
</evidence>
<feature type="signal peptide" evidence="1">
    <location>
        <begin position="1"/>
        <end position="26"/>
    </location>
</feature>
<dbReference type="AlphaFoldDB" id="A0A0E1W043"/>
<dbReference type="HOGENOM" id="CLU_112342_1_0_4"/>
<gene>
    <name evidence="2" type="ORF">BURPS1710A_1114</name>
</gene>
<dbReference type="SMR" id="A0A0E1W043"/>
<sequence length="157" mass="15144">MKKRIHRIAAAGILVAGVLSLSAAHAQLGDFLKQGADAGNGGAGGIAGALGNLGGGGGAASAGSLLTPGSTGNVAGLLQFCVKNDYLGDGGASSIKDALMSKLGAGVTSDSTYASGASGILDAGNGRTLDLSGGQSFKQQLTKQVCDKVLSQAKALL</sequence>
<dbReference type="InterPro" id="IPR019637">
    <property type="entry name" value="DUF2501"/>
</dbReference>
<reference evidence="2" key="1">
    <citation type="submission" date="2009-05" db="EMBL/GenBank/DDBJ databases">
        <authorList>
            <person name="Harkins D.M."/>
            <person name="DeShazer D."/>
            <person name="Woods D.E."/>
            <person name="Brinkac L.M."/>
            <person name="Brown K.A."/>
            <person name="Hung G.C."/>
            <person name="Tuanyok A."/>
            <person name="Zhang B."/>
            <person name="Nierman W.C."/>
        </authorList>
    </citation>
    <scope>NUCLEOTIDE SEQUENCE [LARGE SCALE GENOMIC DNA]</scope>
    <source>
        <strain evidence="2">1710a</strain>
    </source>
</reference>
<protein>
    <recommendedName>
        <fullName evidence="3">DUF2501 domain-containing protein</fullName>
    </recommendedName>
</protein>
<evidence type="ECO:0000313" key="2">
    <source>
        <dbReference type="EMBL" id="EET06575.1"/>
    </source>
</evidence>
<name>A0A0E1W043_BURPE</name>
<proteinExistence type="predicted"/>
<dbReference type="Pfam" id="PF10696">
    <property type="entry name" value="DUF2501"/>
    <property type="match status" value="1"/>
</dbReference>
<keyword evidence="1" id="KW-0732">Signal</keyword>
<dbReference type="EMBL" id="CM000832">
    <property type="protein sequence ID" value="EET06575.1"/>
    <property type="molecule type" value="Genomic_DNA"/>
</dbReference>
<evidence type="ECO:0000256" key="1">
    <source>
        <dbReference type="SAM" id="SignalP"/>
    </source>
</evidence>